<dbReference type="Pfam" id="PF18986">
    <property type="entry name" value="DUF5719"/>
    <property type="match status" value="1"/>
</dbReference>
<keyword evidence="2" id="KW-1185">Reference proteome</keyword>
<dbReference type="EMBL" id="CP018135">
    <property type="protein sequence ID" value="APF40503.1"/>
    <property type="molecule type" value="Genomic_DNA"/>
</dbReference>
<dbReference type="RefSeq" id="WP_071893980.1">
    <property type="nucleotide sequence ID" value="NZ_CP018135.1"/>
</dbReference>
<dbReference type="OrthoDB" id="3264966at2"/>
<evidence type="ECO:0000313" key="1">
    <source>
        <dbReference type="EMBL" id="APF40503.1"/>
    </source>
</evidence>
<dbReference type="InterPro" id="IPR043777">
    <property type="entry name" value="DUF5719"/>
</dbReference>
<evidence type="ECO:0000313" key="2">
    <source>
        <dbReference type="Proteomes" id="UP000183530"/>
    </source>
</evidence>
<protein>
    <recommendedName>
        <fullName evidence="3">Secreted protein</fullName>
    </recommendedName>
</protein>
<reference evidence="1 2" key="1">
    <citation type="submission" date="2016-11" db="EMBL/GenBank/DDBJ databases">
        <title>Genome sequencing of Zhihengliuella aestuarii B18 antagonistic to Plasmodiophora brassicae.</title>
        <authorList>
            <person name="Luo Y."/>
        </authorList>
    </citation>
    <scope>NUCLEOTIDE SEQUENCE [LARGE SCALE GENOMIC DNA]</scope>
    <source>
        <strain evidence="1 2">B18</strain>
    </source>
</reference>
<dbReference type="Proteomes" id="UP000183530">
    <property type="component" value="Chromosome"/>
</dbReference>
<organism evidence="1 2">
    <name type="scientific">Neomicrococcus aestuarii</name>
    <dbReference type="NCBI Taxonomy" id="556325"/>
    <lineage>
        <taxon>Bacteria</taxon>
        <taxon>Bacillati</taxon>
        <taxon>Actinomycetota</taxon>
        <taxon>Actinomycetes</taxon>
        <taxon>Micrococcales</taxon>
        <taxon>Micrococcaceae</taxon>
        <taxon>Neomicrococcus</taxon>
    </lineage>
</organism>
<evidence type="ECO:0008006" key="3">
    <source>
        <dbReference type="Google" id="ProtNLM"/>
    </source>
</evidence>
<accession>A0A1L2ZM79</accession>
<name>A0A1L2ZM79_9MICC</name>
<proteinExistence type="predicted"/>
<dbReference type="STRING" id="556325.BHE16_05110"/>
<dbReference type="KEGG" id="nae:BHE16_05110"/>
<gene>
    <name evidence="1" type="ORF">BHE16_05110</name>
</gene>
<dbReference type="AlphaFoldDB" id="A0A1L2ZM79"/>
<sequence>MTAENESPAKQRKPFPWKSSIGGVLLVGLAAGVIVAEPALKSITTETATFEAPVADVPSADTVLSCAATPALVTTDATTDSQFTADTTEQTTGVSVGVLSDAGSRIPGVSITSLAEQSALDGSEESTATATAKHLTQRIPEKQATQLLSSGEDGTTNVVGKNLSDGRESFAKLVAQSLGNQPTMISGMRTTLSRDGDLAGFSSAPCMAPSYDQWLVGASTAAENTSILTIANPSDSPATVSVSVYGSTDEEPQVGTLDRLVIAPGAQYSTLVGGIVPNDPAVSLRVQSQGGAVSASIQQSALRGLIPAGIDTISSGVGASTDTVVPFVWVQSAAATESLTSGAEGLAGTELLVSVPGAAAATVKAVATDASGTKHTIEIPNPLPGGRTSAVSLDALPAGSYSIRVSANRSIVAGARTVRGDSVTRAHDSAFIAAGERLSQRQLVTLPEGGNPYVLLSTDDAAASVSLRSLGSDGTLGQAITHKIAANSTLMVDTKSFESSRSFVLDTSGGAVYGGGLSVSGKTGVTAFTFQPSSSATQGIPVILP</sequence>